<sequence>MAHDDTPDIATPDTTTTDIAAEGDVLLVVGPDNKQLRVHSAFLQQASSVFKTMFKPIFKEGRQFSEAGSVTIPLPEDDAYAMEVVLNVIHGRYDNVPESLDPKDLLQAAVIIDKYDCFTPLTLAIRTWFSSLPFTDVVNTWTVAQAALILDRHDTFDSATRSLVMNHSGSFLDLAKAHTGPIEYSLLLEVAVLEGDWHCHPSKKGKHQPDRLVEFMSRLSKPKYPDWDVELAPQESELRALDAWPSANSPDLGEAFQVISSMFRSRIEDDESVCLSCITRGGDHRRHARR</sequence>
<dbReference type="OrthoDB" id="5275938at2759"/>
<feature type="domain" description="BTB" evidence="1">
    <location>
        <begin position="23"/>
        <end position="98"/>
    </location>
</feature>
<dbReference type="Proteomes" id="UP000813444">
    <property type="component" value="Unassembled WGS sequence"/>
</dbReference>
<evidence type="ECO:0000313" key="2">
    <source>
        <dbReference type="EMBL" id="KAH7308520.1"/>
    </source>
</evidence>
<proteinExistence type="predicted"/>
<reference evidence="2" key="1">
    <citation type="journal article" date="2021" name="Nat. Commun.">
        <title>Genetic determinants of endophytism in the Arabidopsis root mycobiome.</title>
        <authorList>
            <person name="Mesny F."/>
            <person name="Miyauchi S."/>
            <person name="Thiergart T."/>
            <person name="Pickel B."/>
            <person name="Atanasova L."/>
            <person name="Karlsson M."/>
            <person name="Huettel B."/>
            <person name="Barry K.W."/>
            <person name="Haridas S."/>
            <person name="Chen C."/>
            <person name="Bauer D."/>
            <person name="Andreopoulos W."/>
            <person name="Pangilinan J."/>
            <person name="LaButti K."/>
            <person name="Riley R."/>
            <person name="Lipzen A."/>
            <person name="Clum A."/>
            <person name="Drula E."/>
            <person name="Henrissat B."/>
            <person name="Kohler A."/>
            <person name="Grigoriev I.V."/>
            <person name="Martin F.M."/>
            <person name="Hacquard S."/>
        </authorList>
    </citation>
    <scope>NUCLEOTIDE SEQUENCE</scope>
    <source>
        <strain evidence="2">MPI-CAGE-CH-0235</strain>
    </source>
</reference>
<name>A0A8K0SM28_9HYPO</name>
<evidence type="ECO:0000313" key="3">
    <source>
        <dbReference type="Proteomes" id="UP000813444"/>
    </source>
</evidence>
<dbReference type="AlphaFoldDB" id="A0A8K0SM28"/>
<dbReference type="Gene3D" id="3.30.710.10">
    <property type="entry name" value="Potassium Channel Kv1.1, Chain A"/>
    <property type="match status" value="1"/>
</dbReference>
<evidence type="ECO:0000259" key="1">
    <source>
        <dbReference type="PROSITE" id="PS50097"/>
    </source>
</evidence>
<comment type="caution">
    <text evidence="2">The sequence shown here is derived from an EMBL/GenBank/DDBJ whole genome shotgun (WGS) entry which is preliminary data.</text>
</comment>
<protein>
    <recommendedName>
        <fullName evidence="1">BTB domain-containing protein</fullName>
    </recommendedName>
</protein>
<dbReference type="SUPFAM" id="SSF54695">
    <property type="entry name" value="POZ domain"/>
    <property type="match status" value="1"/>
</dbReference>
<dbReference type="PROSITE" id="PS50097">
    <property type="entry name" value="BTB"/>
    <property type="match status" value="1"/>
</dbReference>
<dbReference type="SMART" id="SM00225">
    <property type="entry name" value="BTB"/>
    <property type="match status" value="1"/>
</dbReference>
<dbReference type="InterPro" id="IPR000210">
    <property type="entry name" value="BTB/POZ_dom"/>
</dbReference>
<dbReference type="InterPro" id="IPR011333">
    <property type="entry name" value="SKP1/BTB/POZ_sf"/>
</dbReference>
<accession>A0A8K0SM28</accession>
<dbReference type="CDD" id="cd18186">
    <property type="entry name" value="BTB_POZ_ZBTB_KLHL-like"/>
    <property type="match status" value="1"/>
</dbReference>
<keyword evidence="3" id="KW-1185">Reference proteome</keyword>
<gene>
    <name evidence="2" type="ORF">B0I35DRAFT_491682</name>
</gene>
<dbReference type="Pfam" id="PF00651">
    <property type="entry name" value="BTB"/>
    <property type="match status" value="1"/>
</dbReference>
<organism evidence="2 3">
    <name type="scientific">Stachybotrys elegans</name>
    <dbReference type="NCBI Taxonomy" id="80388"/>
    <lineage>
        <taxon>Eukaryota</taxon>
        <taxon>Fungi</taxon>
        <taxon>Dikarya</taxon>
        <taxon>Ascomycota</taxon>
        <taxon>Pezizomycotina</taxon>
        <taxon>Sordariomycetes</taxon>
        <taxon>Hypocreomycetidae</taxon>
        <taxon>Hypocreales</taxon>
        <taxon>Stachybotryaceae</taxon>
        <taxon>Stachybotrys</taxon>
    </lineage>
</organism>
<dbReference type="EMBL" id="JAGPNK010000015">
    <property type="protein sequence ID" value="KAH7308520.1"/>
    <property type="molecule type" value="Genomic_DNA"/>
</dbReference>